<geneLocation type="plasmid" evidence="1">
    <name>pFRL2</name>
</geneLocation>
<organism evidence="1">
    <name type="scientific">Streptomyces sp. FR1</name>
    <dbReference type="NCBI Taxonomy" id="349971"/>
    <lineage>
        <taxon>Bacteria</taxon>
        <taxon>Bacillati</taxon>
        <taxon>Actinomycetota</taxon>
        <taxon>Actinomycetes</taxon>
        <taxon>Kitasatosporales</taxon>
        <taxon>Streptomycetaceae</taxon>
        <taxon>Streptomyces</taxon>
    </lineage>
</organism>
<gene>
    <name evidence="1" type="ORF">pFRL2_82c</name>
</gene>
<sequence>MVVDGAGVQAHVAGDPLGGVAEQVTQDDHGELAAGQRQDLLVKAASAAVELQLAADRLEVLGYRAVDEEGRRASVFFEAAGDAAVQHGECLLFEVALLQQFVPASEDLQEHLMDDLFGSASAAEVDLREVVEELLVSQVEALEVEGQIGRGLDGLAVAALLGRYVGGDVAVAHAVLQAVNTGSSPLRPAGPDAGQLACVSAPLGGALRYHPVVFRVLKLTRPPKIVTLRSSP</sequence>
<evidence type="ECO:0000313" key="1">
    <source>
        <dbReference type="EMBL" id="AHE38757.1"/>
    </source>
</evidence>
<dbReference type="AlphaFoldDB" id="V9Z2G8"/>
<keyword evidence="1" id="KW-0614">Plasmid</keyword>
<proteinExistence type="predicted"/>
<accession>V9Z2G8</accession>
<reference evidence="1" key="1">
    <citation type="submission" date="2013-09" db="EMBL/GenBank/DDBJ databases">
        <title>Complete nucleotide sequence of Streptomyces linear plasmid pFRL2.</title>
        <authorList>
            <person name="Chen Z."/>
            <person name="Fang P."/>
            <person name="Qin Z."/>
        </authorList>
    </citation>
    <scope>NUCLEOTIDE SEQUENCE</scope>
    <source>
        <plasmid evidence="1">pFRL2</plasmid>
    </source>
</reference>
<name>V9Z2G8_9ACTN</name>
<dbReference type="EMBL" id="KF602047">
    <property type="protein sequence ID" value="AHE38757.1"/>
    <property type="molecule type" value="Genomic_DNA"/>
</dbReference>
<protein>
    <submittedName>
        <fullName evidence="1">Uncharacterized protein</fullName>
    </submittedName>
</protein>